<comment type="caution">
    <text evidence="2">The sequence shown here is derived from an EMBL/GenBank/DDBJ whole genome shotgun (WGS) entry which is preliminary data.</text>
</comment>
<keyword evidence="1" id="KW-0732">Signal</keyword>
<dbReference type="EMBL" id="AVGG01000005">
    <property type="protein sequence ID" value="ESU28855.1"/>
    <property type="molecule type" value="Genomic_DNA"/>
</dbReference>
<dbReference type="Proteomes" id="UP000018004">
    <property type="component" value="Unassembled WGS sequence"/>
</dbReference>
<dbReference type="STRING" id="1341181.FLJC2902T_14520"/>
<sequence>MKNYILFAFCLFLSLSVNAQVFSNKEVGKANQELIDSLKVTDYPYALPIWGDKATKAGYHLPYSAGISVNYLWQESDILIDNLSVGFNNGPMYNLDNIIRFNKAQVSSNTLTVRPDIWLFPFLNVYGILGKTSASTEVGMGVWLQNPATGTETEVTSFESKVDFEATSFGIGMTPTIGVAGGFLALDMNCAWTDVPQLNKPTFTFVFGPRLGKNFKLNKPDRTIAVWAGGFRVHFKSDTNGSVNLSEVLPEGDLDEKIQNGITAVNDTQQQVDAWWNGLTPIEQNSPVNQAKYNTANQILDRAGEFLAAADTAVNNISNSTVQYSMDKNPKDMWNFIVGSQYQFNKHWMFRAEAGFLSSRTQFLASLQYRFGL</sequence>
<feature type="chain" id="PRO_5004751325" description="Outer membrane protein beta-barrel domain-containing protein" evidence="1">
    <location>
        <begin position="20"/>
        <end position="373"/>
    </location>
</feature>
<name>V6SWQ9_9FLAO</name>
<dbReference type="OrthoDB" id="7593840at2"/>
<evidence type="ECO:0000313" key="3">
    <source>
        <dbReference type="Proteomes" id="UP000018004"/>
    </source>
</evidence>
<proteinExistence type="predicted"/>
<dbReference type="RefSeq" id="WP_023579091.1">
    <property type="nucleotide sequence ID" value="NZ_AVGG01000005.1"/>
</dbReference>
<protein>
    <recommendedName>
        <fullName evidence="4">Outer membrane protein beta-barrel domain-containing protein</fullName>
    </recommendedName>
</protein>
<dbReference type="eggNOG" id="ENOG502Z8D0">
    <property type="taxonomic scope" value="Bacteria"/>
</dbReference>
<evidence type="ECO:0008006" key="4">
    <source>
        <dbReference type="Google" id="ProtNLM"/>
    </source>
</evidence>
<gene>
    <name evidence="2" type="ORF">FLJC2902T_14520</name>
</gene>
<dbReference type="AlphaFoldDB" id="V6SWQ9"/>
<evidence type="ECO:0000256" key="1">
    <source>
        <dbReference type="SAM" id="SignalP"/>
    </source>
</evidence>
<organism evidence="2 3">
    <name type="scientific">Flavobacterium limnosediminis JC2902</name>
    <dbReference type="NCBI Taxonomy" id="1341181"/>
    <lineage>
        <taxon>Bacteria</taxon>
        <taxon>Pseudomonadati</taxon>
        <taxon>Bacteroidota</taxon>
        <taxon>Flavobacteriia</taxon>
        <taxon>Flavobacteriales</taxon>
        <taxon>Flavobacteriaceae</taxon>
        <taxon>Flavobacterium</taxon>
    </lineage>
</organism>
<accession>V6SWQ9</accession>
<dbReference type="PATRIC" id="fig|1341181.4.peg.1430"/>
<reference evidence="2 3" key="1">
    <citation type="submission" date="2013-08" db="EMBL/GenBank/DDBJ databases">
        <title>Flavobacterium limnosediminis JC2902 genome sequencing.</title>
        <authorList>
            <person name="Lee K."/>
            <person name="Yi H."/>
            <person name="Park S."/>
            <person name="Chun J."/>
        </authorList>
    </citation>
    <scope>NUCLEOTIDE SEQUENCE [LARGE SCALE GENOMIC DNA]</scope>
    <source>
        <strain evidence="2 3">JC2902</strain>
    </source>
</reference>
<feature type="signal peptide" evidence="1">
    <location>
        <begin position="1"/>
        <end position="19"/>
    </location>
</feature>
<keyword evidence="3" id="KW-1185">Reference proteome</keyword>
<evidence type="ECO:0000313" key="2">
    <source>
        <dbReference type="EMBL" id="ESU28855.1"/>
    </source>
</evidence>